<reference evidence="1 2" key="1">
    <citation type="journal article" date="2015" name="Nature">
        <title>rRNA introns, odd ribosomes, and small enigmatic genomes across a large radiation of phyla.</title>
        <authorList>
            <person name="Brown C.T."/>
            <person name="Hug L.A."/>
            <person name="Thomas B.C."/>
            <person name="Sharon I."/>
            <person name="Castelle C.J."/>
            <person name="Singh A."/>
            <person name="Wilkins M.J."/>
            <person name="Williams K.H."/>
            <person name="Banfield J.F."/>
        </authorList>
    </citation>
    <scope>NUCLEOTIDE SEQUENCE [LARGE SCALE GENOMIC DNA]</scope>
</reference>
<comment type="caution">
    <text evidence="1">The sequence shown here is derived from an EMBL/GenBank/DDBJ whole genome shotgun (WGS) entry which is preliminary data.</text>
</comment>
<dbReference type="STRING" id="1618484.UR56_C0026G0001"/>
<dbReference type="EMBL" id="LBPR01000026">
    <property type="protein sequence ID" value="KKP60293.1"/>
    <property type="molecule type" value="Genomic_DNA"/>
</dbReference>
<name>A0A0G0AT39_9BACT</name>
<feature type="non-terminal residue" evidence="1">
    <location>
        <position position="1"/>
    </location>
</feature>
<accession>A0A0G0AT39</accession>
<gene>
    <name evidence="1" type="ORF">UR56_C0026G0001</name>
</gene>
<evidence type="ECO:0000313" key="2">
    <source>
        <dbReference type="Proteomes" id="UP000034004"/>
    </source>
</evidence>
<sequence>INNRRWSDLNKPAIFIKFDQTKYINLLPYLSTANYQWRETQ</sequence>
<evidence type="ECO:0000313" key="1">
    <source>
        <dbReference type="EMBL" id="KKP60293.1"/>
    </source>
</evidence>
<protein>
    <submittedName>
        <fullName evidence="1">Uncharacterized protein</fullName>
    </submittedName>
</protein>
<dbReference type="Proteomes" id="UP000034004">
    <property type="component" value="Unassembled WGS sequence"/>
</dbReference>
<proteinExistence type="predicted"/>
<organism evidence="1 2">
    <name type="scientific">Candidatus Roizmanbacteria bacterium GW2011_GWC2_34_23</name>
    <dbReference type="NCBI Taxonomy" id="1618484"/>
    <lineage>
        <taxon>Bacteria</taxon>
        <taxon>Candidatus Roizmaniibacteriota</taxon>
    </lineage>
</organism>
<dbReference type="AlphaFoldDB" id="A0A0G0AT39"/>